<accession>A0ABW1ZCW2</accession>
<dbReference type="Pfam" id="PF17676">
    <property type="entry name" value="Peptidase_S66C"/>
    <property type="match status" value="1"/>
</dbReference>
<dbReference type="InterPro" id="IPR003507">
    <property type="entry name" value="S66_fam"/>
</dbReference>
<dbReference type="RefSeq" id="WP_263370856.1">
    <property type="nucleotide sequence ID" value="NZ_JAGSYD010000002.1"/>
</dbReference>
<organism evidence="8 9">
    <name type="scientific">Granulicella cerasi</name>
    <dbReference type="NCBI Taxonomy" id="741063"/>
    <lineage>
        <taxon>Bacteria</taxon>
        <taxon>Pseudomonadati</taxon>
        <taxon>Acidobacteriota</taxon>
        <taxon>Terriglobia</taxon>
        <taxon>Terriglobales</taxon>
        <taxon>Acidobacteriaceae</taxon>
        <taxon>Granulicella</taxon>
    </lineage>
</organism>
<dbReference type="InterPro" id="IPR029062">
    <property type="entry name" value="Class_I_gatase-like"/>
</dbReference>
<dbReference type="Gene3D" id="3.50.30.60">
    <property type="entry name" value="LD-carboxypeptidase A C-terminal domain-like"/>
    <property type="match status" value="1"/>
</dbReference>
<proteinExistence type="inferred from homology"/>
<feature type="domain" description="LD-carboxypeptidase C-terminal" evidence="7">
    <location>
        <begin position="171"/>
        <end position="285"/>
    </location>
</feature>
<dbReference type="PIRSF" id="PIRSF028757">
    <property type="entry name" value="LD-carboxypeptidase"/>
    <property type="match status" value="1"/>
</dbReference>
<dbReference type="Pfam" id="PF02016">
    <property type="entry name" value="Peptidase_S66"/>
    <property type="match status" value="1"/>
</dbReference>
<evidence type="ECO:0000256" key="3">
    <source>
        <dbReference type="ARBA" id="ARBA00022670"/>
    </source>
</evidence>
<dbReference type="EMBL" id="JBHSWI010000001">
    <property type="protein sequence ID" value="MFC6647234.1"/>
    <property type="molecule type" value="Genomic_DNA"/>
</dbReference>
<evidence type="ECO:0000256" key="5">
    <source>
        <dbReference type="ARBA" id="ARBA00022825"/>
    </source>
</evidence>
<keyword evidence="4" id="KW-0378">Hydrolase</keyword>
<dbReference type="PANTHER" id="PTHR30237:SF2">
    <property type="entry name" value="MUREIN TETRAPEPTIDE CARBOXYPEPTIDASE"/>
    <property type="match status" value="1"/>
</dbReference>
<sequence>MSLRQGSRIAIISPASAANEERIDAGIAALAAWGYEPVLMPAAKARGPLYYAGPLRARLDDLHAAFADPSIDAILCTRGGWGSAELLEHLDLALIAANRKPFIGYSDQTSLQAYLWSALKLPTVYGPMCAADWSLSRGADETTWRAVLERTCPWQVNKHDGIRMLRSGSAQGRLLGGCLSILEAGLGTRYALKLDEPTILFLEDIGTKPYQWDRMLLHLRYAGMFERVTGIVFGDMSANVEPNEMPLLENALLHALSWFDGPITIGLRCGHVTGGNRSLLLGDYVALENDTLRSVL</sequence>
<dbReference type="InterPro" id="IPR027478">
    <property type="entry name" value="LdcA_N"/>
</dbReference>
<dbReference type="InterPro" id="IPR040449">
    <property type="entry name" value="Peptidase_S66_N"/>
</dbReference>
<dbReference type="InterPro" id="IPR027461">
    <property type="entry name" value="Carboxypeptidase_A_C_sf"/>
</dbReference>
<protein>
    <submittedName>
        <fullName evidence="8">LD-carboxypeptidase</fullName>
    </submittedName>
</protein>
<keyword evidence="3" id="KW-0645">Protease</keyword>
<gene>
    <name evidence="8" type="ORF">ACFQBQ_16990</name>
</gene>
<dbReference type="SUPFAM" id="SSF52317">
    <property type="entry name" value="Class I glutamine amidotransferase-like"/>
    <property type="match status" value="1"/>
</dbReference>
<evidence type="ECO:0000313" key="8">
    <source>
        <dbReference type="EMBL" id="MFC6647234.1"/>
    </source>
</evidence>
<dbReference type="Proteomes" id="UP001596391">
    <property type="component" value="Unassembled WGS sequence"/>
</dbReference>
<reference evidence="9" key="1">
    <citation type="journal article" date="2019" name="Int. J. Syst. Evol. Microbiol.">
        <title>The Global Catalogue of Microorganisms (GCM) 10K type strain sequencing project: providing services to taxonomists for standard genome sequencing and annotation.</title>
        <authorList>
            <consortium name="The Broad Institute Genomics Platform"/>
            <consortium name="The Broad Institute Genome Sequencing Center for Infectious Disease"/>
            <person name="Wu L."/>
            <person name="Ma J."/>
        </authorList>
    </citation>
    <scope>NUCLEOTIDE SEQUENCE [LARGE SCALE GENOMIC DNA]</scope>
    <source>
        <strain evidence="9">CGMCC 1.16026</strain>
    </source>
</reference>
<comment type="caution">
    <text evidence="8">The sequence shown here is derived from an EMBL/GenBank/DDBJ whole genome shotgun (WGS) entry which is preliminary data.</text>
</comment>
<comment type="similarity">
    <text evidence="1">Belongs to the peptidase S66 family.</text>
</comment>
<dbReference type="Gene3D" id="3.40.50.10740">
    <property type="entry name" value="Class I glutamine amidotransferase-like"/>
    <property type="match status" value="1"/>
</dbReference>
<keyword evidence="9" id="KW-1185">Reference proteome</keyword>
<keyword evidence="5" id="KW-0720">Serine protease</keyword>
<dbReference type="SUPFAM" id="SSF141986">
    <property type="entry name" value="LD-carboxypeptidase A C-terminal domain-like"/>
    <property type="match status" value="1"/>
</dbReference>
<dbReference type="InterPro" id="IPR040921">
    <property type="entry name" value="Peptidase_S66C"/>
</dbReference>
<dbReference type="PANTHER" id="PTHR30237">
    <property type="entry name" value="MURAMOYLTETRAPEPTIDE CARBOXYPEPTIDASE"/>
    <property type="match status" value="1"/>
</dbReference>
<evidence type="ECO:0000313" key="9">
    <source>
        <dbReference type="Proteomes" id="UP001596391"/>
    </source>
</evidence>
<keyword evidence="2" id="KW-0121">Carboxypeptidase</keyword>
<evidence type="ECO:0000259" key="7">
    <source>
        <dbReference type="Pfam" id="PF17676"/>
    </source>
</evidence>
<evidence type="ECO:0000256" key="1">
    <source>
        <dbReference type="ARBA" id="ARBA00010233"/>
    </source>
</evidence>
<evidence type="ECO:0000256" key="4">
    <source>
        <dbReference type="ARBA" id="ARBA00022801"/>
    </source>
</evidence>
<evidence type="ECO:0000259" key="6">
    <source>
        <dbReference type="Pfam" id="PF02016"/>
    </source>
</evidence>
<feature type="domain" description="LD-carboxypeptidase N-terminal" evidence="6">
    <location>
        <begin position="9"/>
        <end position="126"/>
    </location>
</feature>
<evidence type="ECO:0000256" key="2">
    <source>
        <dbReference type="ARBA" id="ARBA00022645"/>
    </source>
</evidence>
<dbReference type="CDD" id="cd07025">
    <property type="entry name" value="Peptidase_S66"/>
    <property type="match status" value="1"/>
</dbReference>
<name>A0ABW1ZCW2_9BACT</name>